<accession>J0LH59</accession>
<dbReference type="OrthoDB" id="3269001at2759"/>
<dbReference type="AlphaFoldDB" id="J0LH59"/>
<feature type="compositionally biased region" description="Polar residues" evidence="1">
    <location>
        <begin position="525"/>
        <end position="543"/>
    </location>
</feature>
<dbReference type="PANTHER" id="PTHR46579">
    <property type="entry name" value="F5/8 TYPE C DOMAIN-CONTAINING PROTEIN-RELATED"/>
    <property type="match status" value="1"/>
</dbReference>
<dbReference type="eggNOG" id="ENOG502QSGD">
    <property type="taxonomic scope" value="Eukaryota"/>
</dbReference>
<evidence type="ECO:0000313" key="2">
    <source>
        <dbReference type="EMBL" id="EJD37189.1"/>
    </source>
</evidence>
<proteinExistence type="predicted"/>
<keyword evidence="3" id="KW-1185">Reference proteome</keyword>
<protein>
    <submittedName>
        <fullName evidence="2">Uncharacterized protein</fullName>
    </submittedName>
</protein>
<dbReference type="PANTHER" id="PTHR46579:SF2">
    <property type="entry name" value="C2H2-TYPE DOMAIN-CONTAINING PROTEIN"/>
    <property type="match status" value="1"/>
</dbReference>
<dbReference type="InParanoid" id="J0LH59"/>
<evidence type="ECO:0000313" key="3">
    <source>
        <dbReference type="Proteomes" id="UP000006514"/>
    </source>
</evidence>
<gene>
    <name evidence="2" type="ORF">AURDEDRAFT_173710</name>
</gene>
<name>J0LH59_AURST</name>
<evidence type="ECO:0000256" key="1">
    <source>
        <dbReference type="SAM" id="MobiDB-lite"/>
    </source>
</evidence>
<organism evidence="2 3">
    <name type="scientific">Auricularia subglabra (strain TFB-10046 / SS5)</name>
    <name type="common">White-rot fungus</name>
    <name type="synonym">Auricularia delicata (strain TFB10046)</name>
    <dbReference type="NCBI Taxonomy" id="717982"/>
    <lineage>
        <taxon>Eukaryota</taxon>
        <taxon>Fungi</taxon>
        <taxon>Dikarya</taxon>
        <taxon>Basidiomycota</taxon>
        <taxon>Agaricomycotina</taxon>
        <taxon>Agaricomycetes</taxon>
        <taxon>Auriculariales</taxon>
        <taxon>Auriculariaceae</taxon>
        <taxon>Auricularia</taxon>
    </lineage>
</organism>
<dbReference type="Proteomes" id="UP000006514">
    <property type="component" value="Unassembled WGS sequence"/>
</dbReference>
<feature type="region of interest" description="Disordered" evidence="1">
    <location>
        <begin position="268"/>
        <end position="336"/>
    </location>
</feature>
<sequence length="543" mass="61982">MFGIWDSPAWQSLFTFTTMDGCLTFCLYIDWFNPLTNKIAGKKISYGAIILCCMNLPPELRHLPENVYFAGIVPGPREPSIITLMHVLELLTNVLEAYWVGKDVRTFRFPNGRRIRVALIPLIADLIAIRKIAGFGSHSCTYFCSYCLCTLDNIESLDIDNWVKRDRNTVRAQALAWKAERTKVARKARFRQTGVRWSPLHNLPYWDPVKHLVLGYMHNTLEGILQHHARTKWGIGAKYRPFALLVDDASTVRADDDHIDRDEMDRELEGLTDESSEHDDIPAQPIRARSQSQSAALHAEQMEVDDDGDNDPDFVPSDGGSDEEDPQPLEDPPAKGCLFSPAQLELIRTCFREASMPTSMERPPANFGEAAHGRLKAITWLVIFTNFLPLVIPELWAEGTDNSEPELLKNFYDLVASTNLISSYSYAPGDSALYLEHYILYRKSLHELFPDSSSVPNHHYAMHNAELMEFWGPLPLLSEFPFEQKNGAFQRVKTNRHIYEMDYTMLHKTTSRGRLNAFLNDSHPNDNVQQLKSLQTSLRTRRP</sequence>
<reference evidence="3" key="1">
    <citation type="journal article" date="2012" name="Science">
        <title>The Paleozoic origin of enzymatic lignin decomposition reconstructed from 31 fungal genomes.</title>
        <authorList>
            <person name="Floudas D."/>
            <person name="Binder M."/>
            <person name="Riley R."/>
            <person name="Barry K."/>
            <person name="Blanchette R.A."/>
            <person name="Henrissat B."/>
            <person name="Martinez A.T."/>
            <person name="Otillar R."/>
            <person name="Spatafora J.W."/>
            <person name="Yadav J.S."/>
            <person name="Aerts A."/>
            <person name="Benoit I."/>
            <person name="Boyd A."/>
            <person name="Carlson A."/>
            <person name="Copeland A."/>
            <person name="Coutinho P.M."/>
            <person name="de Vries R.P."/>
            <person name="Ferreira P."/>
            <person name="Findley K."/>
            <person name="Foster B."/>
            <person name="Gaskell J."/>
            <person name="Glotzer D."/>
            <person name="Gorecki P."/>
            <person name="Heitman J."/>
            <person name="Hesse C."/>
            <person name="Hori C."/>
            <person name="Igarashi K."/>
            <person name="Jurgens J.A."/>
            <person name="Kallen N."/>
            <person name="Kersten P."/>
            <person name="Kohler A."/>
            <person name="Kuees U."/>
            <person name="Kumar T.K.A."/>
            <person name="Kuo A."/>
            <person name="LaButti K."/>
            <person name="Larrondo L.F."/>
            <person name="Lindquist E."/>
            <person name="Ling A."/>
            <person name="Lombard V."/>
            <person name="Lucas S."/>
            <person name="Lundell T."/>
            <person name="Martin R."/>
            <person name="McLaughlin D.J."/>
            <person name="Morgenstern I."/>
            <person name="Morin E."/>
            <person name="Murat C."/>
            <person name="Nagy L.G."/>
            <person name="Nolan M."/>
            <person name="Ohm R.A."/>
            <person name="Patyshakuliyeva A."/>
            <person name="Rokas A."/>
            <person name="Ruiz-Duenas F.J."/>
            <person name="Sabat G."/>
            <person name="Salamov A."/>
            <person name="Samejima M."/>
            <person name="Schmutz J."/>
            <person name="Slot J.C."/>
            <person name="St John F."/>
            <person name="Stenlid J."/>
            <person name="Sun H."/>
            <person name="Sun S."/>
            <person name="Syed K."/>
            <person name="Tsang A."/>
            <person name="Wiebenga A."/>
            <person name="Young D."/>
            <person name="Pisabarro A."/>
            <person name="Eastwood D.C."/>
            <person name="Martin F."/>
            <person name="Cullen D."/>
            <person name="Grigoriev I.V."/>
            <person name="Hibbett D.S."/>
        </authorList>
    </citation>
    <scope>NUCLEOTIDE SEQUENCE [LARGE SCALE GENOMIC DNA]</scope>
    <source>
        <strain evidence="3">TFB10046</strain>
    </source>
</reference>
<feature type="compositionally biased region" description="Acidic residues" evidence="1">
    <location>
        <begin position="302"/>
        <end position="312"/>
    </location>
</feature>
<dbReference type="EMBL" id="JH687845">
    <property type="protein sequence ID" value="EJD37189.1"/>
    <property type="molecule type" value="Genomic_DNA"/>
</dbReference>
<dbReference type="KEGG" id="adl:AURDEDRAFT_173710"/>
<dbReference type="OMA" id="CFREASM"/>
<feature type="region of interest" description="Disordered" evidence="1">
    <location>
        <begin position="520"/>
        <end position="543"/>
    </location>
</feature>